<dbReference type="Proteomes" id="UP000001812">
    <property type="component" value="Chromosome I"/>
</dbReference>
<dbReference type="AlphaFoldDB" id="A0A0E1VYW7"/>
<name>A0A0E1VYW7_BURPE</name>
<sequence length="41" mass="4637">MRSATRVSPWRNVARLRAKRPGFDDSVRDERSSHALISIAA</sequence>
<proteinExistence type="predicted"/>
<gene>
    <name evidence="1" type="ORF">BURPS1710A_2575</name>
</gene>
<reference evidence="1" key="1">
    <citation type="submission" date="2009-05" db="EMBL/GenBank/DDBJ databases">
        <authorList>
            <person name="Harkins D.M."/>
            <person name="DeShazer D."/>
            <person name="Woods D.E."/>
            <person name="Brinkac L.M."/>
            <person name="Brown K.A."/>
            <person name="Hung G.C."/>
            <person name="Tuanyok A."/>
            <person name="Zhang B."/>
            <person name="Nierman W.C."/>
        </authorList>
    </citation>
    <scope>NUCLEOTIDE SEQUENCE [LARGE SCALE GENOMIC DNA]</scope>
    <source>
        <strain evidence="1">1710a</strain>
    </source>
</reference>
<dbReference type="HOGENOM" id="CLU_3266999_0_0_4"/>
<organism evidence="1">
    <name type="scientific">Burkholderia pseudomallei 1710a</name>
    <dbReference type="NCBI Taxonomy" id="320371"/>
    <lineage>
        <taxon>Bacteria</taxon>
        <taxon>Pseudomonadati</taxon>
        <taxon>Pseudomonadota</taxon>
        <taxon>Betaproteobacteria</taxon>
        <taxon>Burkholderiales</taxon>
        <taxon>Burkholderiaceae</taxon>
        <taxon>Burkholderia</taxon>
        <taxon>pseudomallei group</taxon>
    </lineage>
</organism>
<evidence type="ECO:0000313" key="1">
    <source>
        <dbReference type="EMBL" id="EET06088.1"/>
    </source>
</evidence>
<protein>
    <submittedName>
        <fullName evidence="1">Uncharacterized protein</fullName>
    </submittedName>
</protein>
<accession>A0A0E1VYW7</accession>
<dbReference type="EMBL" id="CM000832">
    <property type="protein sequence ID" value="EET06088.1"/>
    <property type="molecule type" value="Genomic_DNA"/>
</dbReference>